<protein>
    <submittedName>
        <fullName evidence="1">SRPBCC family protein</fullName>
    </submittedName>
</protein>
<dbReference type="SUPFAM" id="SSF55961">
    <property type="entry name" value="Bet v1-like"/>
    <property type="match status" value="1"/>
</dbReference>
<organism evidence="1 2">
    <name type="scientific">Leifsonia virtsii</name>
    <dbReference type="NCBI Taxonomy" id="3035915"/>
    <lineage>
        <taxon>Bacteria</taxon>
        <taxon>Bacillati</taxon>
        <taxon>Actinomycetota</taxon>
        <taxon>Actinomycetes</taxon>
        <taxon>Micrococcales</taxon>
        <taxon>Microbacteriaceae</taxon>
        <taxon>Leifsonia</taxon>
    </lineage>
</organism>
<keyword evidence="2" id="KW-1185">Reference proteome</keyword>
<dbReference type="InterPro" id="IPR023393">
    <property type="entry name" value="START-like_dom_sf"/>
</dbReference>
<comment type="caution">
    <text evidence="1">The sequence shown here is derived from an EMBL/GenBank/DDBJ whole genome shotgun (WGS) entry which is preliminary data.</text>
</comment>
<gene>
    <name evidence="1" type="ORF">P5G59_11740</name>
</gene>
<sequence length="149" mass="16731">MAGTVVVERTARIRATPEQLVPLISRLPEWAQWSPWEDLDPDLTREYSGEPGAVGSAYTWSGNRKAGAGSMRITAVDPDGVGIHLDFTRPFRSSNELRFVLEPEGESTRVTWRMETPQKLYTRFVNLDKLIGGDFEKGLRKLTQVVEAP</sequence>
<dbReference type="CDD" id="cd07818">
    <property type="entry name" value="SRPBCC_1"/>
    <property type="match status" value="1"/>
</dbReference>
<dbReference type="Proteomes" id="UP001174210">
    <property type="component" value="Unassembled WGS sequence"/>
</dbReference>
<accession>A0ABT8IYB1</accession>
<dbReference type="RefSeq" id="WP_301219099.1">
    <property type="nucleotide sequence ID" value="NZ_JAROCB010000003.1"/>
</dbReference>
<dbReference type="Gene3D" id="3.30.530.20">
    <property type="match status" value="1"/>
</dbReference>
<dbReference type="EMBL" id="JAROCB010000003">
    <property type="protein sequence ID" value="MDN4597815.1"/>
    <property type="molecule type" value="Genomic_DNA"/>
</dbReference>
<reference evidence="1" key="1">
    <citation type="submission" date="2023-03" db="EMBL/GenBank/DDBJ databases">
        <title>MT1 and MT2 Draft Genomes of Novel Species.</title>
        <authorList>
            <person name="Venkateswaran K."/>
        </authorList>
    </citation>
    <scope>NUCLEOTIDE SEQUENCE</scope>
    <source>
        <strain evidence="1">F6_8S_P_1A</strain>
    </source>
</reference>
<evidence type="ECO:0000313" key="2">
    <source>
        <dbReference type="Proteomes" id="UP001174210"/>
    </source>
</evidence>
<evidence type="ECO:0000313" key="1">
    <source>
        <dbReference type="EMBL" id="MDN4597815.1"/>
    </source>
</evidence>
<name>A0ABT8IYB1_9MICO</name>
<proteinExistence type="predicted"/>
<dbReference type="Pfam" id="PF10604">
    <property type="entry name" value="Polyketide_cyc2"/>
    <property type="match status" value="1"/>
</dbReference>
<dbReference type="InterPro" id="IPR019587">
    <property type="entry name" value="Polyketide_cyclase/dehydratase"/>
</dbReference>